<accession>A0ABW9L8D5</accession>
<feature type="domain" description="PucR C-terminal helix-turn-helix" evidence="1">
    <location>
        <begin position="355"/>
        <end position="412"/>
    </location>
</feature>
<evidence type="ECO:0000259" key="2">
    <source>
        <dbReference type="Pfam" id="PF14361"/>
    </source>
</evidence>
<reference evidence="3 4" key="1">
    <citation type="submission" date="2024-12" db="EMBL/GenBank/DDBJ databases">
        <title>The coexistence of Mycolicibacterium septicum and Mycolicibacterium nivoides in clinical samples.</title>
        <authorList>
            <person name="Wang C."/>
            <person name="Feng Y."/>
            <person name="Zong Z."/>
        </authorList>
    </citation>
    <scope>NUCLEOTIDE SEQUENCE [LARGE SCALE GENOMIC DNA]</scope>
    <source>
        <strain evidence="3 4">120309</strain>
    </source>
</reference>
<dbReference type="PANTHER" id="PTHR33744">
    <property type="entry name" value="CARBOHYDRATE DIACID REGULATOR"/>
    <property type="match status" value="1"/>
</dbReference>
<dbReference type="Proteomes" id="UP001635816">
    <property type="component" value="Unassembled WGS sequence"/>
</dbReference>
<evidence type="ECO:0000313" key="4">
    <source>
        <dbReference type="Proteomes" id="UP001635816"/>
    </source>
</evidence>
<dbReference type="InterPro" id="IPR042070">
    <property type="entry name" value="PucR_C-HTH_sf"/>
</dbReference>
<dbReference type="EMBL" id="JBKBDD010000003">
    <property type="protein sequence ID" value="MFN6543327.1"/>
    <property type="molecule type" value="Genomic_DNA"/>
</dbReference>
<dbReference type="PANTHER" id="PTHR33744:SF1">
    <property type="entry name" value="DNA-BINDING TRANSCRIPTIONAL ACTIVATOR ADER"/>
    <property type="match status" value="1"/>
</dbReference>
<proteinExistence type="predicted"/>
<sequence length="421" mass="46443">MARISPINCADCTFQILRSQAERERERPMGQLDTTTQLIRTTARRLLDVHLDEIVERTVARTIEDEPTYTGGPVSRTDLRYHMDRTMRLALSRLAGDEIPADLESVALELGKIRARQGVPLSSVLHAFRIDLKSLWEALIDEGRAVGADVRADFLERSSLMVWEAVELNTEHVVRGYQTTQDSLDEIRSAAFDQLLTGGELEPSAVEDAARVLGLPTEGSYHCLVGAFPIPRPEVLAECSAALQASGRAFYFSWWARELRGVVHAADDSFDITEELEALNGQTCSVVTADRLGSVSRAIRLARMAVNGRSGVGVERLQDNWLHAVVAADQELSEEIHSAVFGPLERLSDSERHGLIETVGDLAANGGSIANIAERTYRHRNTVRARLRAFTELTGFDLAKPNDLATVTIAFMIDANRKAAD</sequence>
<organism evidence="3 4">
    <name type="scientific">Mycolicibacterium nivoides</name>
    <dbReference type="NCBI Taxonomy" id="2487344"/>
    <lineage>
        <taxon>Bacteria</taxon>
        <taxon>Bacillati</taxon>
        <taxon>Actinomycetota</taxon>
        <taxon>Actinomycetes</taxon>
        <taxon>Mycobacteriales</taxon>
        <taxon>Mycobacteriaceae</taxon>
        <taxon>Mycolicibacterium</taxon>
    </lineage>
</organism>
<evidence type="ECO:0000259" key="1">
    <source>
        <dbReference type="Pfam" id="PF13556"/>
    </source>
</evidence>
<keyword evidence="4" id="KW-1185">Reference proteome</keyword>
<feature type="domain" description="RsbT co-antagonist protein RsbRD N-terminal" evidence="2">
    <location>
        <begin position="52"/>
        <end position="189"/>
    </location>
</feature>
<dbReference type="Gene3D" id="1.10.10.2840">
    <property type="entry name" value="PucR C-terminal helix-turn-helix domain"/>
    <property type="match status" value="1"/>
</dbReference>
<name>A0ABW9L8D5_9MYCO</name>
<dbReference type="InterPro" id="IPR025736">
    <property type="entry name" value="PucR_C-HTH_dom"/>
</dbReference>
<dbReference type="Pfam" id="PF13556">
    <property type="entry name" value="HTH_30"/>
    <property type="match status" value="1"/>
</dbReference>
<gene>
    <name evidence="3" type="ORF">ACK4CT_09055</name>
</gene>
<protein>
    <submittedName>
        <fullName evidence="3">Helix-turn-helix domain-containing protein</fullName>
    </submittedName>
</protein>
<evidence type="ECO:0000313" key="3">
    <source>
        <dbReference type="EMBL" id="MFN6543327.1"/>
    </source>
</evidence>
<dbReference type="Pfam" id="PF14361">
    <property type="entry name" value="RsbRD_N"/>
    <property type="match status" value="1"/>
</dbReference>
<dbReference type="InterPro" id="IPR051448">
    <property type="entry name" value="CdaR-like_regulators"/>
</dbReference>
<comment type="caution">
    <text evidence="3">The sequence shown here is derived from an EMBL/GenBank/DDBJ whole genome shotgun (WGS) entry which is preliminary data.</text>
</comment>
<dbReference type="RefSeq" id="WP_409542988.1">
    <property type="nucleotide sequence ID" value="NZ_JBKBDD010000003.1"/>
</dbReference>
<dbReference type="InterPro" id="IPR025751">
    <property type="entry name" value="RsbRD_N_dom"/>
</dbReference>